<evidence type="ECO:0000313" key="3">
    <source>
        <dbReference type="Proteomes" id="UP000053831"/>
    </source>
</evidence>
<sequence length="93" mass="9909">MQFLGLSLRLALLSMATLMALPVQGCKCWALVLAGGRTNRPDITEKCCENVGGIYTGDDCGAHSIRDWMGSFARCCKDSGGFISDCKNGGHCC</sequence>
<feature type="signal peptide" evidence="1">
    <location>
        <begin position="1"/>
        <end position="25"/>
    </location>
</feature>
<comment type="caution">
    <text evidence="2">The sequence shown here is derived from an EMBL/GenBank/DDBJ whole genome shotgun (WGS) entry which is preliminary data.</text>
</comment>
<name>A0A0M9VVD5_ESCWE</name>
<keyword evidence="1" id="KW-0732">Signal</keyword>
<dbReference type="Proteomes" id="UP000053831">
    <property type="component" value="Unassembled WGS sequence"/>
</dbReference>
<dbReference type="OrthoDB" id="3624704at2759"/>
<keyword evidence="3" id="KW-1185">Reference proteome</keyword>
<evidence type="ECO:0000313" key="2">
    <source>
        <dbReference type="EMBL" id="KOS20843.1"/>
    </source>
</evidence>
<evidence type="ECO:0000256" key="1">
    <source>
        <dbReference type="SAM" id="SignalP"/>
    </source>
</evidence>
<reference evidence="2 3" key="1">
    <citation type="submission" date="2015-07" db="EMBL/GenBank/DDBJ databases">
        <title>The genome of the fungus Escovopsis weberi, a specialized disease agent of ant agriculture.</title>
        <authorList>
            <person name="de Man T.J."/>
            <person name="Stajich J.E."/>
            <person name="Kubicek C.P."/>
            <person name="Chenthamara K."/>
            <person name="Atanasova L."/>
            <person name="Druzhinina I.S."/>
            <person name="Birnbaum S."/>
            <person name="Barribeau S.M."/>
            <person name="Teiling C."/>
            <person name="Suen G."/>
            <person name="Currie C."/>
            <person name="Gerardo N.M."/>
        </authorList>
    </citation>
    <scope>NUCLEOTIDE SEQUENCE [LARGE SCALE GENOMIC DNA]</scope>
</reference>
<protein>
    <submittedName>
        <fullName evidence="2">Uncharacterized protein</fullName>
    </submittedName>
</protein>
<accession>A0A0M9VVD5</accession>
<feature type="chain" id="PRO_5005839341" evidence="1">
    <location>
        <begin position="26"/>
        <end position="93"/>
    </location>
</feature>
<gene>
    <name evidence="2" type="ORF">ESCO_004059</name>
</gene>
<proteinExistence type="predicted"/>
<dbReference type="AlphaFoldDB" id="A0A0M9VVD5"/>
<organism evidence="2 3">
    <name type="scientific">Escovopsis weberi</name>
    <dbReference type="NCBI Taxonomy" id="150374"/>
    <lineage>
        <taxon>Eukaryota</taxon>
        <taxon>Fungi</taxon>
        <taxon>Dikarya</taxon>
        <taxon>Ascomycota</taxon>
        <taxon>Pezizomycotina</taxon>
        <taxon>Sordariomycetes</taxon>
        <taxon>Hypocreomycetidae</taxon>
        <taxon>Hypocreales</taxon>
        <taxon>Hypocreaceae</taxon>
        <taxon>Escovopsis</taxon>
    </lineage>
</organism>
<dbReference type="EMBL" id="LGSR01000013">
    <property type="protein sequence ID" value="KOS20843.1"/>
    <property type="molecule type" value="Genomic_DNA"/>
</dbReference>